<dbReference type="Proteomes" id="UP001165960">
    <property type="component" value="Unassembled WGS sequence"/>
</dbReference>
<evidence type="ECO:0000313" key="1">
    <source>
        <dbReference type="EMBL" id="KAJ9057941.1"/>
    </source>
</evidence>
<dbReference type="EMBL" id="QTSX02005755">
    <property type="protein sequence ID" value="KAJ9057941.1"/>
    <property type="molecule type" value="Genomic_DNA"/>
</dbReference>
<protein>
    <submittedName>
        <fullName evidence="1">Uncharacterized protein</fullName>
    </submittedName>
</protein>
<sequence>MTMPLTLRPNHPMGPPTAAETTPTQLFGVLYITLTGMHPSYGGHYPLAWKYPVQSHLMPPPMPGFLTIRLKKCMADYKKATSTFKKLLKLVNCVCQAY</sequence>
<keyword evidence="2" id="KW-1185">Reference proteome</keyword>
<proteinExistence type="predicted"/>
<gene>
    <name evidence="1" type="ORF">DSO57_1017776</name>
</gene>
<reference evidence="1" key="1">
    <citation type="submission" date="2022-04" db="EMBL/GenBank/DDBJ databases">
        <title>Genome of the entomopathogenic fungus Entomophthora muscae.</title>
        <authorList>
            <person name="Elya C."/>
            <person name="Lovett B.R."/>
            <person name="Lee E."/>
            <person name="Macias A.M."/>
            <person name="Hajek A.E."/>
            <person name="De Bivort B.L."/>
            <person name="Kasson M.T."/>
            <person name="De Fine Licht H.H."/>
            <person name="Stajich J.E."/>
        </authorList>
    </citation>
    <scope>NUCLEOTIDE SEQUENCE</scope>
    <source>
        <strain evidence="1">Berkeley</strain>
    </source>
</reference>
<organism evidence="1 2">
    <name type="scientific">Entomophthora muscae</name>
    <dbReference type="NCBI Taxonomy" id="34485"/>
    <lineage>
        <taxon>Eukaryota</taxon>
        <taxon>Fungi</taxon>
        <taxon>Fungi incertae sedis</taxon>
        <taxon>Zoopagomycota</taxon>
        <taxon>Entomophthoromycotina</taxon>
        <taxon>Entomophthoromycetes</taxon>
        <taxon>Entomophthorales</taxon>
        <taxon>Entomophthoraceae</taxon>
        <taxon>Entomophthora</taxon>
    </lineage>
</organism>
<accession>A0ACC2S6M7</accession>
<name>A0ACC2S6M7_9FUNG</name>
<evidence type="ECO:0000313" key="2">
    <source>
        <dbReference type="Proteomes" id="UP001165960"/>
    </source>
</evidence>
<comment type="caution">
    <text evidence="1">The sequence shown here is derived from an EMBL/GenBank/DDBJ whole genome shotgun (WGS) entry which is preliminary data.</text>
</comment>